<comment type="caution">
    <text evidence="2">The sequence shown here is derived from an EMBL/GenBank/DDBJ whole genome shotgun (WGS) entry which is preliminary data.</text>
</comment>
<feature type="signal peptide" evidence="1">
    <location>
        <begin position="1"/>
        <end position="20"/>
    </location>
</feature>
<gene>
    <name evidence="2" type="ORF">VZ95_02980</name>
</gene>
<organism evidence="2 3">
    <name type="scientific">Elstera litoralis</name>
    <dbReference type="NCBI Taxonomy" id="552518"/>
    <lineage>
        <taxon>Bacteria</taxon>
        <taxon>Pseudomonadati</taxon>
        <taxon>Pseudomonadota</taxon>
        <taxon>Alphaproteobacteria</taxon>
        <taxon>Rhodospirillales</taxon>
        <taxon>Rhodospirillaceae</taxon>
        <taxon>Elstera</taxon>
    </lineage>
</organism>
<dbReference type="EMBL" id="LAJY01000053">
    <property type="protein sequence ID" value="KJV10736.1"/>
    <property type="molecule type" value="Genomic_DNA"/>
</dbReference>
<keyword evidence="1" id="KW-0732">Signal</keyword>
<protein>
    <recommendedName>
        <fullName evidence="4">DUF4398 domain-containing protein</fullName>
    </recommendedName>
</protein>
<feature type="chain" id="PRO_5002462815" description="DUF4398 domain-containing protein" evidence="1">
    <location>
        <begin position="21"/>
        <end position="120"/>
    </location>
</feature>
<reference evidence="2 3" key="1">
    <citation type="submission" date="2015-03" db="EMBL/GenBank/DDBJ databases">
        <title>Draft genome sequence of Elstera litoralis.</title>
        <authorList>
            <person name="Rahalkar M.C."/>
            <person name="Dhakephalkar P.K."/>
            <person name="Pore S.D."/>
            <person name="Arora P."/>
            <person name="Kapse N.G."/>
            <person name="Pandit P.S."/>
        </authorList>
    </citation>
    <scope>NUCLEOTIDE SEQUENCE [LARGE SCALE GENOMIC DNA]</scope>
    <source>
        <strain evidence="2 3">Dia-1</strain>
    </source>
</reference>
<sequence length="120" mass="12503">MMFRPVIFLVSITALLSACGGPSWPNPGQGGHLGQYRPLTEATSAPAPLAEARARVALVRAGPAPTYAPGRLRDIETLLARAEREAQSDLIDGMAATLGRLNLALTALDQSLSPSLALGD</sequence>
<dbReference type="PROSITE" id="PS51257">
    <property type="entry name" value="PROKAR_LIPOPROTEIN"/>
    <property type="match status" value="1"/>
</dbReference>
<dbReference type="OrthoDB" id="9968059at2"/>
<evidence type="ECO:0000313" key="2">
    <source>
        <dbReference type="EMBL" id="KJV10736.1"/>
    </source>
</evidence>
<evidence type="ECO:0008006" key="4">
    <source>
        <dbReference type="Google" id="ProtNLM"/>
    </source>
</evidence>
<dbReference type="AlphaFoldDB" id="A0A0F3IVK9"/>
<proteinExistence type="predicted"/>
<accession>A0A0F3IVK9</accession>
<keyword evidence="3" id="KW-1185">Reference proteome</keyword>
<dbReference type="Proteomes" id="UP000033774">
    <property type="component" value="Unassembled WGS sequence"/>
</dbReference>
<evidence type="ECO:0000313" key="3">
    <source>
        <dbReference type="Proteomes" id="UP000033774"/>
    </source>
</evidence>
<evidence type="ECO:0000256" key="1">
    <source>
        <dbReference type="SAM" id="SignalP"/>
    </source>
</evidence>
<dbReference type="RefSeq" id="WP_045774558.1">
    <property type="nucleotide sequence ID" value="NZ_LAJY01000053.1"/>
</dbReference>
<name>A0A0F3IVK9_9PROT</name>